<proteinExistence type="predicted"/>
<sequence>MLFSFLTTPLALATVMLGSSVFAQDIDADEIPAACTAICAPIVSLTTTCNVDMENVADAIEDTLQRECICNNDSFDVAQIAGLCASCISQNGSTTDDLSQLLATCSFSSTSYAASATALISTISVSATRPTATTTGTATMTGTANAANPTGNAAPSRKVGGIEALAAAGLIIAAVV</sequence>
<comment type="caution">
    <text evidence="2">The sequence shown here is derived from an EMBL/GenBank/DDBJ whole genome shotgun (WGS) entry which is preliminary data.</text>
</comment>
<name>A0ABR4PR08_9HELO</name>
<keyword evidence="1" id="KW-0732">Signal</keyword>
<dbReference type="Proteomes" id="UP001629113">
    <property type="component" value="Unassembled WGS sequence"/>
</dbReference>
<evidence type="ECO:0000256" key="1">
    <source>
        <dbReference type="SAM" id="SignalP"/>
    </source>
</evidence>
<dbReference type="EMBL" id="JBFCZG010000002">
    <property type="protein sequence ID" value="KAL3425793.1"/>
    <property type="molecule type" value="Genomic_DNA"/>
</dbReference>
<feature type="chain" id="PRO_5045910305" evidence="1">
    <location>
        <begin position="24"/>
        <end position="176"/>
    </location>
</feature>
<evidence type="ECO:0000313" key="3">
    <source>
        <dbReference type="Proteomes" id="UP001629113"/>
    </source>
</evidence>
<protein>
    <submittedName>
        <fullName evidence="2">Protein CAP22-like protein 2</fullName>
    </submittedName>
</protein>
<organism evidence="2 3">
    <name type="scientific">Phlyctema vagabunda</name>
    <dbReference type="NCBI Taxonomy" id="108571"/>
    <lineage>
        <taxon>Eukaryota</taxon>
        <taxon>Fungi</taxon>
        <taxon>Dikarya</taxon>
        <taxon>Ascomycota</taxon>
        <taxon>Pezizomycotina</taxon>
        <taxon>Leotiomycetes</taxon>
        <taxon>Helotiales</taxon>
        <taxon>Dermateaceae</taxon>
        <taxon>Phlyctema</taxon>
    </lineage>
</organism>
<keyword evidence="3" id="KW-1185">Reference proteome</keyword>
<gene>
    <name evidence="2" type="ORF">PVAG01_02584</name>
</gene>
<accession>A0ABR4PR08</accession>
<feature type="signal peptide" evidence="1">
    <location>
        <begin position="1"/>
        <end position="23"/>
    </location>
</feature>
<reference evidence="2 3" key="1">
    <citation type="submission" date="2024-06" db="EMBL/GenBank/DDBJ databases">
        <title>Complete genome of Phlyctema vagabunda strain 19-DSS-EL-015.</title>
        <authorList>
            <person name="Fiorenzani C."/>
        </authorList>
    </citation>
    <scope>NUCLEOTIDE SEQUENCE [LARGE SCALE GENOMIC DNA]</scope>
    <source>
        <strain evidence="2 3">19-DSS-EL-015</strain>
    </source>
</reference>
<evidence type="ECO:0000313" key="2">
    <source>
        <dbReference type="EMBL" id="KAL3425793.1"/>
    </source>
</evidence>